<gene>
    <name evidence="2" type="ORF">SKAU_G00316970</name>
</gene>
<organism evidence="2 3">
    <name type="scientific">Synaphobranchus kaupii</name>
    <name type="common">Kaup's arrowtooth eel</name>
    <dbReference type="NCBI Taxonomy" id="118154"/>
    <lineage>
        <taxon>Eukaryota</taxon>
        <taxon>Metazoa</taxon>
        <taxon>Chordata</taxon>
        <taxon>Craniata</taxon>
        <taxon>Vertebrata</taxon>
        <taxon>Euteleostomi</taxon>
        <taxon>Actinopterygii</taxon>
        <taxon>Neopterygii</taxon>
        <taxon>Teleostei</taxon>
        <taxon>Anguilliformes</taxon>
        <taxon>Synaphobranchidae</taxon>
        <taxon>Synaphobranchus</taxon>
    </lineage>
</organism>
<dbReference type="EMBL" id="JAINUF010000013">
    <property type="protein sequence ID" value="KAJ8344368.1"/>
    <property type="molecule type" value="Genomic_DNA"/>
</dbReference>
<sequence length="187" mass="19505">MDSSFQTISGVAIGRGSCESQAAGALGCRFTRGTAGRRVSKGTLRAAGLGSGAGESPREVHRNGGPAESRPLTPHQPPYLESIHRSSLLLAINGQELRDAKETNSVCQTKVTFQGRLGEEARGLRASAPGGVREPGQMKGPGSVAATLKAALRPQLSLQSITLMAILTPLHVRANMGVLLRIALDFA</sequence>
<dbReference type="AlphaFoldDB" id="A0A9Q1ILM2"/>
<comment type="caution">
    <text evidence="2">The sequence shown here is derived from an EMBL/GenBank/DDBJ whole genome shotgun (WGS) entry which is preliminary data.</text>
</comment>
<evidence type="ECO:0000256" key="1">
    <source>
        <dbReference type="SAM" id="MobiDB-lite"/>
    </source>
</evidence>
<accession>A0A9Q1ILM2</accession>
<feature type="region of interest" description="Disordered" evidence="1">
    <location>
        <begin position="42"/>
        <end position="74"/>
    </location>
</feature>
<reference evidence="2" key="1">
    <citation type="journal article" date="2023" name="Science">
        <title>Genome structures resolve the early diversification of teleost fishes.</title>
        <authorList>
            <person name="Parey E."/>
            <person name="Louis A."/>
            <person name="Montfort J."/>
            <person name="Bouchez O."/>
            <person name="Roques C."/>
            <person name="Iampietro C."/>
            <person name="Lluch J."/>
            <person name="Castinel A."/>
            <person name="Donnadieu C."/>
            <person name="Desvignes T."/>
            <person name="Floi Bucao C."/>
            <person name="Jouanno E."/>
            <person name="Wen M."/>
            <person name="Mejri S."/>
            <person name="Dirks R."/>
            <person name="Jansen H."/>
            <person name="Henkel C."/>
            <person name="Chen W.J."/>
            <person name="Zahm M."/>
            <person name="Cabau C."/>
            <person name="Klopp C."/>
            <person name="Thompson A.W."/>
            <person name="Robinson-Rechavi M."/>
            <person name="Braasch I."/>
            <person name="Lecointre G."/>
            <person name="Bobe J."/>
            <person name="Postlethwait J.H."/>
            <person name="Berthelot C."/>
            <person name="Roest Crollius H."/>
            <person name="Guiguen Y."/>
        </authorList>
    </citation>
    <scope>NUCLEOTIDE SEQUENCE</scope>
    <source>
        <strain evidence="2">WJC10195</strain>
    </source>
</reference>
<dbReference type="Proteomes" id="UP001152622">
    <property type="component" value="Chromosome 13"/>
</dbReference>
<evidence type="ECO:0000313" key="2">
    <source>
        <dbReference type="EMBL" id="KAJ8344368.1"/>
    </source>
</evidence>
<name>A0A9Q1ILM2_SYNKA</name>
<proteinExistence type="predicted"/>
<protein>
    <submittedName>
        <fullName evidence="2">Uncharacterized protein</fullName>
    </submittedName>
</protein>
<keyword evidence="3" id="KW-1185">Reference proteome</keyword>
<evidence type="ECO:0000313" key="3">
    <source>
        <dbReference type="Proteomes" id="UP001152622"/>
    </source>
</evidence>